<evidence type="ECO:0000313" key="1">
    <source>
        <dbReference type="EMBL" id="PGG89700.1"/>
    </source>
</evidence>
<organism evidence="1 2">
    <name type="scientific">Bacillus toyonensis</name>
    <dbReference type="NCBI Taxonomy" id="155322"/>
    <lineage>
        <taxon>Bacteria</taxon>
        <taxon>Bacillati</taxon>
        <taxon>Bacillota</taxon>
        <taxon>Bacilli</taxon>
        <taxon>Bacillales</taxon>
        <taxon>Bacillaceae</taxon>
        <taxon>Bacillus</taxon>
        <taxon>Bacillus cereus group</taxon>
    </lineage>
</organism>
<comment type="caution">
    <text evidence="1">The sequence shown here is derived from an EMBL/GenBank/DDBJ whole genome shotgun (WGS) entry which is preliminary data.</text>
</comment>
<dbReference type="PANTHER" id="PTHR38733">
    <property type="entry name" value="PROTEIN MCRC"/>
    <property type="match status" value="1"/>
</dbReference>
<reference evidence="1 2" key="1">
    <citation type="submission" date="2017-09" db="EMBL/GenBank/DDBJ databases">
        <title>Large-scale bioinformatics analysis of Bacillus genomes uncovers conserved roles of natural products in bacterial physiology.</title>
        <authorList>
            <consortium name="Agbiome Team Llc"/>
            <person name="Bleich R.M."/>
            <person name="Grubbs K.J."/>
            <person name="Santa Maria K.C."/>
            <person name="Allen S.E."/>
            <person name="Farag S."/>
            <person name="Shank E.A."/>
            <person name="Bowers A."/>
        </authorList>
    </citation>
    <scope>NUCLEOTIDE SEQUENCE [LARGE SCALE GENOMIC DNA]</scope>
    <source>
        <strain evidence="1 2">AFS094862</strain>
    </source>
</reference>
<accession>A0A2B5BW64</accession>
<dbReference type="RefSeq" id="WP_098072054.1">
    <property type="nucleotide sequence ID" value="NZ_NUCI01000191.1"/>
</dbReference>
<dbReference type="AlphaFoldDB" id="A0A2B5BW64"/>
<sequence length="414" mass="48212">MEEIINTDGQNLINVFPDEIEFFTKFLEKKGITWRQEQKAASVIALSKSLTGYIKTPRRIINIEPKYKEINIVHILRLYNYIYSYRDVQDDELLDINKSNQSQNIVNSFLKKLQENISIGILQDYFPSEQKTKYLKGKVDYVSTYKNIMKLRRYPVKTEVYTLSPNVDINRLIVGALQMISQSKQNSSEAIELLGYFNNVVPITENASEFLQNIHFNSKNIRYKKVTSDAAMIIDSLYYDGVRGNVGGESFLINFDILFEKFVRKILLEETNERNFSIWKEPKLLGKEYFNGLVLSSRFYQPDILYKFNPEDEERDYKPTAEAVVDVKNKANGVFKNADIYQVMLYNQLLYAKKSILIYPSFYYKPSTILMIENDSLPVPEIHSVFIDIASPDAETFKEAISNLIENVYEILEN</sequence>
<proteinExistence type="predicted"/>
<dbReference type="Proteomes" id="UP000225320">
    <property type="component" value="Unassembled WGS sequence"/>
</dbReference>
<evidence type="ECO:0008006" key="3">
    <source>
        <dbReference type="Google" id="ProtNLM"/>
    </source>
</evidence>
<gene>
    <name evidence="1" type="ORF">CON73_17705</name>
</gene>
<dbReference type="EMBL" id="NVOI01000066">
    <property type="protein sequence ID" value="PGG89700.1"/>
    <property type="molecule type" value="Genomic_DNA"/>
</dbReference>
<dbReference type="InterPro" id="IPR019292">
    <property type="entry name" value="McrC"/>
</dbReference>
<name>A0A2B5BW64_9BACI</name>
<dbReference type="PANTHER" id="PTHR38733:SF1">
    <property type="entry name" value="TYPE IV METHYL-DIRECTED RESTRICTION ENZYME ECOKMCRBC"/>
    <property type="match status" value="1"/>
</dbReference>
<dbReference type="Pfam" id="PF10117">
    <property type="entry name" value="McrBC"/>
    <property type="match status" value="1"/>
</dbReference>
<protein>
    <recommendedName>
        <fullName evidence="3">Restriction endonuclease</fullName>
    </recommendedName>
</protein>
<evidence type="ECO:0000313" key="2">
    <source>
        <dbReference type="Proteomes" id="UP000225320"/>
    </source>
</evidence>